<dbReference type="FunFam" id="3.40.50.620:FF:000144">
    <property type="entry name" value="Tryptophan--tRNA ligase"/>
    <property type="match status" value="1"/>
</dbReference>
<keyword evidence="4 9" id="KW-0547">Nucleotide-binding</keyword>
<organism evidence="12 13">
    <name type="scientific">Rhodanobacter denitrificans</name>
    <dbReference type="NCBI Taxonomy" id="666685"/>
    <lineage>
        <taxon>Bacteria</taxon>
        <taxon>Pseudomonadati</taxon>
        <taxon>Pseudomonadota</taxon>
        <taxon>Gammaproteobacteria</taxon>
        <taxon>Lysobacterales</taxon>
        <taxon>Rhodanobacteraceae</taxon>
        <taxon>Rhodanobacter</taxon>
    </lineage>
</organism>
<comment type="caution">
    <text evidence="12">The sequence shown here is derived from an EMBL/GenBank/DDBJ whole genome shotgun (WGS) entry which is preliminary data.</text>
</comment>
<feature type="binding site" evidence="9">
    <location>
        <begin position="162"/>
        <end position="164"/>
    </location>
    <ligand>
        <name>ATP</name>
        <dbReference type="ChEBI" id="CHEBI:30616"/>
    </ligand>
</feature>
<dbReference type="PRINTS" id="PR01039">
    <property type="entry name" value="TRNASYNTHTRP"/>
</dbReference>
<sequence>MAARDTGQRRRVLTGITTTGTPHLGNYVGAIRPAIAASREAGVESFFFLADYHALIKSDDPARVRRSRQEIAATWLACGLDAERVVFYRQSDIREIPELTWLLTCVTAKGLLNRAHAYKAAVDQNTANGEDADAGVTAGLYMYPVLMAADILAFNAHQVPVGRDQIQHIEMARDIAQRFNHLHGAAYRAASGVEGEPFVLPEALIEESVATLPGLDGRKMSKSYDNTIPLFEGGERRLRETIARIVTDSRAPGEPKDPAESHLYAIYRAFASADEARALEADLIAGLGWGEAKQRLFERVERELAPLRERYRSLIARPDELEDILRLGADKARAVAGPFVAHLRDAVGLSDFRRDVAAGQGAKPGGSAAPSDDDAPTALLVKGPSARDFSLTIAYSKHGQFATGDLGDKPAAIALRRRIDALEGLEIAVGMRADGRAELQLLLDGTAVARSDALETADAEAERLKAVESIRLRRER</sequence>
<feature type="binding site" evidence="9">
    <location>
        <begin position="17"/>
        <end position="19"/>
    </location>
    <ligand>
        <name>ATP</name>
        <dbReference type="ChEBI" id="CHEBI:30616"/>
    </ligand>
</feature>
<comment type="subunit">
    <text evidence="9">Homodimer.</text>
</comment>
<keyword evidence="3 9" id="KW-0436">Ligase</keyword>
<keyword evidence="5 9" id="KW-0067">ATP-binding</keyword>
<keyword evidence="7 9" id="KW-0030">Aminoacyl-tRNA synthetase</keyword>
<dbReference type="Pfam" id="PF00579">
    <property type="entry name" value="tRNA-synt_1b"/>
    <property type="match status" value="1"/>
</dbReference>
<dbReference type="GO" id="GO:0005829">
    <property type="term" value="C:cytosol"/>
    <property type="evidence" value="ECO:0007669"/>
    <property type="project" value="TreeGrafter"/>
</dbReference>
<reference evidence="12 13" key="1">
    <citation type="submission" date="2017-08" db="EMBL/GenBank/DDBJ databases">
        <title>Infants hospitalized years apart are colonized by the same room-sourced microbial strains.</title>
        <authorList>
            <person name="Brooks B."/>
            <person name="Olm M.R."/>
            <person name="Firek B.A."/>
            <person name="Baker R."/>
            <person name="Thomas B.C."/>
            <person name="Morowitz M.J."/>
            <person name="Banfield J.F."/>
        </authorList>
    </citation>
    <scope>NUCLEOTIDE SEQUENCE [LARGE SCALE GENOMIC DNA]</scope>
    <source>
        <strain evidence="12">S2_005_003_R2_42</strain>
    </source>
</reference>
<dbReference type="FunFam" id="1.10.240.10:FF:000005">
    <property type="entry name" value="Tryptophan--tRNA ligase"/>
    <property type="match status" value="1"/>
</dbReference>
<dbReference type="Gene3D" id="1.10.240.10">
    <property type="entry name" value="Tyrosyl-Transfer RNA Synthetase"/>
    <property type="match status" value="1"/>
</dbReference>
<comment type="similarity">
    <text evidence="1 9 10">Belongs to the class-I aminoacyl-tRNA synthetase family.</text>
</comment>
<evidence type="ECO:0000256" key="11">
    <source>
        <dbReference type="SAM" id="MobiDB-lite"/>
    </source>
</evidence>
<evidence type="ECO:0000313" key="13">
    <source>
        <dbReference type="Proteomes" id="UP000249046"/>
    </source>
</evidence>
<gene>
    <name evidence="9" type="primary">trpS</name>
    <name evidence="12" type="ORF">DI564_16345</name>
</gene>
<dbReference type="InterPro" id="IPR024109">
    <property type="entry name" value="Trp-tRNA-ligase_bac-type"/>
</dbReference>
<feature type="binding site" evidence="9">
    <location>
        <begin position="219"/>
        <end position="223"/>
    </location>
    <ligand>
        <name>ATP</name>
        <dbReference type="ChEBI" id="CHEBI:30616"/>
    </ligand>
</feature>
<keyword evidence="2 9" id="KW-0963">Cytoplasm</keyword>
<feature type="short sequence motif" description="'HIGH' region" evidence="9">
    <location>
        <begin position="18"/>
        <end position="26"/>
    </location>
</feature>
<dbReference type="HAMAP" id="MF_00140_B">
    <property type="entry name" value="Trp_tRNA_synth_B"/>
    <property type="match status" value="1"/>
</dbReference>
<feature type="binding site" evidence="9">
    <location>
        <position position="212"/>
    </location>
    <ligand>
        <name>ATP</name>
        <dbReference type="ChEBI" id="CHEBI:30616"/>
    </ligand>
</feature>
<comment type="catalytic activity">
    <reaction evidence="8 9">
        <text>tRNA(Trp) + L-tryptophan + ATP = L-tryptophyl-tRNA(Trp) + AMP + diphosphate + H(+)</text>
        <dbReference type="Rhea" id="RHEA:24080"/>
        <dbReference type="Rhea" id="RHEA-COMP:9671"/>
        <dbReference type="Rhea" id="RHEA-COMP:9705"/>
        <dbReference type="ChEBI" id="CHEBI:15378"/>
        <dbReference type="ChEBI" id="CHEBI:30616"/>
        <dbReference type="ChEBI" id="CHEBI:33019"/>
        <dbReference type="ChEBI" id="CHEBI:57912"/>
        <dbReference type="ChEBI" id="CHEBI:78442"/>
        <dbReference type="ChEBI" id="CHEBI:78535"/>
        <dbReference type="ChEBI" id="CHEBI:456215"/>
        <dbReference type="EC" id="6.1.1.2"/>
    </reaction>
</comment>
<dbReference type="EC" id="6.1.1.2" evidence="9"/>
<dbReference type="GO" id="GO:0004830">
    <property type="term" value="F:tryptophan-tRNA ligase activity"/>
    <property type="evidence" value="ECO:0007669"/>
    <property type="project" value="UniProtKB-UniRule"/>
</dbReference>
<dbReference type="SUPFAM" id="SSF52374">
    <property type="entry name" value="Nucleotidylyl transferase"/>
    <property type="match status" value="1"/>
</dbReference>
<evidence type="ECO:0000256" key="10">
    <source>
        <dbReference type="RuleBase" id="RU363036"/>
    </source>
</evidence>
<dbReference type="InterPro" id="IPR002306">
    <property type="entry name" value="Trp-tRNA-ligase"/>
</dbReference>
<evidence type="ECO:0000256" key="1">
    <source>
        <dbReference type="ARBA" id="ARBA00005594"/>
    </source>
</evidence>
<feature type="short sequence motif" description="'KMSKS' region" evidence="9">
    <location>
        <begin position="219"/>
        <end position="223"/>
    </location>
</feature>
<evidence type="ECO:0000313" key="12">
    <source>
        <dbReference type="EMBL" id="PZQ10231.1"/>
    </source>
</evidence>
<dbReference type="EMBL" id="QFPO01000021">
    <property type="protein sequence ID" value="PZQ10231.1"/>
    <property type="molecule type" value="Genomic_DNA"/>
</dbReference>
<feature type="binding site" evidence="9">
    <location>
        <begin position="25"/>
        <end position="26"/>
    </location>
    <ligand>
        <name>ATP</name>
        <dbReference type="ChEBI" id="CHEBI:30616"/>
    </ligand>
</feature>
<dbReference type="InterPro" id="IPR002305">
    <property type="entry name" value="aa-tRNA-synth_Ic"/>
</dbReference>
<evidence type="ECO:0000256" key="7">
    <source>
        <dbReference type="ARBA" id="ARBA00023146"/>
    </source>
</evidence>
<dbReference type="NCBIfam" id="TIGR00233">
    <property type="entry name" value="trpS"/>
    <property type="match status" value="1"/>
</dbReference>
<feature type="region of interest" description="Disordered" evidence="11">
    <location>
        <begin position="358"/>
        <end position="377"/>
    </location>
</feature>
<dbReference type="InterPro" id="IPR050203">
    <property type="entry name" value="Trp-tRNA_synthetase"/>
</dbReference>
<evidence type="ECO:0000256" key="8">
    <source>
        <dbReference type="ARBA" id="ARBA00049929"/>
    </source>
</evidence>
<evidence type="ECO:0000256" key="9">
    <source>
        <dbReference type="HAMAP-Rule" id="MF_00140"/>
    </source>
</evidence>
<evidence type="ECO:0000256" key="2">
    <source>
        <dbReference type="ARBA" id="ARBA00022490"/>
    </source>
</evidence>
<keyword evidence="6 9" id="KW-0648">Protein biosynthesis</keyword>
<dbReference type="GO" id="GO:0006436">
    <property type="term" value="P:tryptophanyl-tRNA aminoacylation"/>
    <property type="evidence" value="ECO:0007669"/>
    <property type="project" value="UniProtKB-UniRule"/>
</dbReference>
<evidence type="ECO:0000256" key="3">
    <source>
        <dbReference type="ARBA" id="ARBA00022598"/>
    </source>
</evidence>
<protein>
    <recommendedName>
        <fullName evidence="9">Tryptophan--tRNA ligase</fullName>
        <ecNumber evidence="9">6.1.1.2</ecNumber>
    </recommendedName>
    <alternativeName>
        <fullName evidence="9">Tryptophanyl-tRNA synthetase</fullName>
        <shortName evidence="9">TrpRS</shortName>
    </alternativeName>
</protein>
<accession>A0A2W5K0F7</accession>
<dbReference type="NCBIfam" id="NF008923">
    <property type="entry name" value="PRK12284.1"/>
    <property type="match status" value="1"/>
</dbReference>
<dbReference type="PANTHER" id="PTHR43766">
    <property type="entry name" value="TRYPTOPHAN--TRNA LIGASE, MITOCHONDRIAL"/>
    <property type="match status" value="1"/>
</dbReference>
<dbReference type="Proteomes" id="UP000249046">
    <property type="component" value="Unassembled WGS sequence"/>
</dbReference>
<dbReference type="Gene3D" id="3.40.50.620">
    <property type="entry name" value="HUPs"/>
    <property type="match status" value="1"/>
</dbReference>
<comment type="subcellular location">
    <subcellularLocation>
        <location evidence="9">Cytoplasm</location>
    </subcellularLocation>
</comment>
<dbReference type="CDD" id="cd00806">
    <property type="entry name" value="TrpRS_core"/>
    <property type="match status" value="1"/>
</dbReference>
<comment type="function">
    <text evidence="9">Catalyzes the attachment of tryptophan to tRNA(Trp).</text>
</comment>
<proteinExistence type="inferred from homology"/>
<evidence type="ECO:0000256" key="4">
    <source>
        <dbReference type="ARBA" id="ARBA00022741"/>
    </source>
</evidence>
<dbReference type="PANTHER" id="PTHR43766:SF1">
    <property type="entry name" value="TRYPTOPHAN--TRNA LIGASE, MITOCHONDRIAL"/>
    <property type="match status" value="1"/>
</dbReference>
<evidence type="ECO:0000256" key="6">
    <source>
        <dbReference type="ARBA" id="ARBA00022917"/>
    </source>
</evidence>
<evidence type="ECO:0000256" key="5">
    <source>
        <dbReference type="ARBA" id="ARBA00022840"/>
    </source>
</evidence>
<dbReference type="InterPro" id="IPR014729">
    <property type="entry name" value="Rossmann-like_a/b/a_fold"/>
</dbReference>
<name>A0A2W5K0F7_9GAMM</name>
<feature type="binding site" evidence="9">
    <location>
        <position position="150"/>
    </location>
    <ligand>
        <name>L-tryptophan</name>
        <dbReference type="ChEBI" id="CHEBI:57912"/>
    </ligand>
</feature>
<dbReference type="GO" id="GO:0005524">
    <property type="term" value="F:ATP binding"/>
    <property type="evidence" value="ECO:0007669"/>
    <property type="project" value="UniProtKB-UniRule"/>
</dbReference>
<dbReference type="AlphaFoldDB" id="A0A2W5K0F7"/>